<proteinExistence type="predicted"/>
<dbReference type="AlphaFoldDB" id="A0AAE7T163"/>
<feature type="transmembrane region" description="Helical" evidence="1">
    <location>
        <begin position="37"/>
        <end position="65"/>
    </location>
</feature>
<geneLocation type="plasmid" evidence="2 3">
    <name>pEGM181-2</name>
</geneLocation>
<dbReference type="Proteomes" id="UP000516696">
    <property type="component" value="Plasmid pEGM181-2"/>
</dbReference>
<protein>
    <submittedName>
        <fullName evidence="2">Uncharacterized protein</fullName>
    </submittedName>
</protein>
<keyword evidence="1" id="KW-0472">Membrane</keyword>
<accession>A0AAE7T163</accession>
<feature type="transmembrane region" description="Helical" evidence="1">
    <location>
        <begin position="85"/>
        <end position="111"/>
    </location>
</feature>
<dbReference type="RefSeq" id="WP_192189603.1">
    <property type="nucleotide sequence ID" value="NZ_CP050486.1"/>
</dbReference>
<keyword evidence="1" id="KW-0812">Transmembrane</keyword>
<keyword evidence="2" id="KW-0614">Plasmid</keyword>
<keyword evidence="1" id="KW-1133">Transmembrane helix</keyword>
<evidence type="ECO:0000256" key="1">
    <source>
        <dbReference type="SAM" id="Phobius"/>
    </source>
</evidence>
<reference evidence="2 3" key="1">
    <citation type="submission" date="2020-03" db="EMBL/GenBank/DDBJ databases">
        <title>Characterization of ganglioside-mimicking enterococci.</title>
        <authorList>
            <person name="Patry R.T."/>
            <person name="Nothaft H."/>
            <person name="Bridger R."/>
            <person name="Shajahan A."/>
            <person name="Huynh S."/>
            <person name="Sanchez S."/>
            <person name="Azadi P."/>
            <person name="Cooper K."/>
            <person name="Miller W.G."/>
            <person name="Parker C.T."/>
            <person name="Wells L."/>
            <person name="Szymanski C.M."/>
        </authorList>
    </citation>
    <scope>NUCLEOTIDE SEQUENCE [LARGE SCALE GENOMIC DNA]</scope>
    <source>
        <strain evidence="2 3">EGM181</strain>
        <plasmid evidence="2 3">pEGM181-2</plasmid>
    </source>
</reference>
<name>A0AAE7T163_ENTGA</name>
<sequence>MKNYTNTDLKRIEAEISLLRDNNYYYKNKKKKMFSAIFENLLVLLKALCVMTCIVAFVVITHIIFETFGLDVTTFIDSIVALFKWIFTTLKTLALISVYIIVILIAVDMIFTIIKKIFKRN</sequence>
<evidence type="ECO:0000313" key="2">
    <source>
        <dbReference type="EMBL" id="QOG29268.1"/>
    </source>
</evidence>
<evidence type="ECO:0000313" key="3">
    <source>
        <dbReference type="Proteomes" id="UP000516696"/>
    </source>
</evidence>
<organism evidence="2 3">
    <name type="scientific">Enterococcus gallinarum</name>
    <dbReference type="NCBI Taxonomy" id="1353"/>
    <lineage>
        <taxon>Bacteria</taxon>
        <taxon>Bacillati</taxon>
        <taxon>Bacillota</taxon>
        <taxon>Bacilli</taxon>
        <taxon>Lactobacillales</taxon>
        <taxon>Enterococcaceae</taxon>
        <taxon>Enterococcus</taxon>
    </lineage>
</organism>
<gene>
    <name evidence="2" type="ORF">EGM181_18315</name>
</gene>
<dbReference type="EMBL" id="CP050486">
    <property type="protein sequence ID" value="QOG29268.1"/>
    <property type="molecule type" value="Genomic_DNA"/>
</dbReference>